<proteinExistence type="predicted"/>
<gene>
    <name evidence="1" type="ORF">DPMN_093994</name>
</gene>
<dbReference type="AlphaFoldDB" id="A0A9D4L3Z0"/>
<dbReference type="EMBL" id="JAIWYP010000003">
    <property type="protein sequence ID" value="KAH3851512.1"/>
    <property type="molecule type" value="Genomic_DNA"/>
</dbReference>
<sequence>MLWTISSISFLCKYRLYKSVIISHLLYGFKICTLHADTERRIQAFEHKCHHSLLLLHGAQDQRVRPEHDSSTCWLTGTAVVDRQTTKAYLVSTRHQTRIAVQGCFPGSARSRSPLKPSEKMDVQCERVGVPPLG</sequence>
<evidence type="ECO:0000313" key="2">
    <source>
        <dbReference type="Proteomes" id="UP000828390"/>
    </source>
</evidence>
<reference evidence="1" key="2">
    <citation type="submission" date="2020-11" db="EMBL/GenBank/DDBJ databases">
        <authorList>
            <person name="McCartney M.A."/>
            <person name="Auch B."/>
            <person name="Kono T."/>
            <person name="Mallez S."/>
            <person name="Becker A."/>
            <person name="Gohl D.M."/>
            <person name="Silverstein K.A.T."/>
            <person name="Koren S."/>
            <person name="Bechman K.B."/>
            <person name="Herman A."/>
            <person name="Abrahante J.E."/>
            <person name="Garbe J."/>
        </authorList>
    </citation>
    <scope>NUCLEOTIDE SEQUENCE</scope>
    <source>
        <strain evidence="1">Duluth1</strain>
        <tissue evidence="1">Whole animal</tissue>
    </source>
</reference>
<evidence type="ECO:0000313" key="1">
    <source>
        <dbReference type="EMBL" id="KAH3851512.1"/>
    </source>
</evidence>
<dbReference type="Proteomes" id="UP000828390">
    <property type="component" value="Unassembled WGS sequence"/>
</dbReference>
<protein>
    <submittedName>
        <fullName evidence="1">Uncharacterized protein</fullName>
    </submittedName>
</protein>
<accession>A0A9D4L3Z0</accession>
<reference evidence="1" key="1">
    <citation type="journal article" date="2019" name="bioRxiv">
        <title>The Genome of the Zebra Mussel, Dreissena polymorpha: A Resource for Invasive Species Research.</title>
        <authorList>
            <person name="McCartney M.A."/>
            <person name="Auch B."/>
            <person name="Kono T."/>
            <person name="Mallez S."/>
            <person name="Zhang Y."/>
            <person name="Obille A."/>
            <person name="Becker A."/>
            <person name="Abrahante J.E."/>
            <person name="Garbe J."/>
            <person name="Badalamenti J.P."/>
            <person name="Herman A."/>
            <person name="Mangelson H."/>
            <person name="Liachko I."/>
            <person name="Sullivan S."/>
            <person name="Sone E.D."/>
            <person name="Koren S."/>
            <person name="Silverstein K.A.T."/>
            <person name="Beckman K.B."/>
            <person name="Gohl D.M."/>
        </authorList>
    </citation>
    <scope>NUCLEOTIDE SEQUENCE</scope>
    <source>
        <strain evidence="1">Duluth1</strain>
        <tissue evidence="1">Whole animal</tissue>
    </source>
</reference>
<comment type="caution">
    <text evidence="1">The sequence shown here is derived from an EMBL/GenBank/DDBJ whole genome shotgun (WGS) entry which is preliminary data.</text>
</comment>
<keyword evidence="2" id="KW-1185">Reference proteome</keyword>
<name>A0A9D4L3Z0_DREPO</name>
<organism evidence="1 2">
    <name type="scientific">Dreissena polymorpha</name>
    <name type="common">Zebra mussel</name>
    <name type="synonym">Mytilus polymorpha</name>
    <dbReference type="NCBI Taxonomy" id="45954"/>
    <lineage>
        <taxon>Eukaryota</taxon>
        <taxon>Metazoa</taxon>
        <taxon>Spiralia</taxon>
        <taxon>Lophotrochozoa</taxon>
        <taxon>Mollusca</taxon>
        <taxon>Bivalvia</taxon>
        <taxon>Autobranchia</taxon>
        <taxon>Heteroconchia</taxon>
        <taxon>Euheterodonta</taxon>
        <taxon>Imparidentia</taxon>
        <taxon>Neoheterodontei</taxon>
        <taxon>Myida</taxon>
        <taxon>Dreissenoidea</taxon>
        <taxon>Dreissenidae</taxon>
        <taxon>Dreissena</taxon>
    </lineage>
</organism>